<dbReference type="InterPro" id="IPR054246">
    <property type="entry name" value="DUF6973"/>
</dbReference>
<dbReference type="InterPro" id="IPR043796">
    <property type="entry name" value="ESX-1_EspA/EspE-like"/>
</dbReference>
<feature type="region of interest" description="Disordered" evidence="1">
    <location>
        <begin position="162"/>
        <end position="185"/>
    </location>
</feature>
<reference evidence="4 5" key="1">
    <citation type="submission" date="2020-04" db="EMBL/GenBank/DDBJ databases">
        <title>MicrobeNet Type strains.</title>
        <authorList>
            <person name="Nicholson A.C."/>
        </authorList>
    </citation>
    <scope>NUCLEOTIDE SEQUENCE [LARGE SCALE GENOMIC DNA]</scope>
    <source>
        <strain evidence="4 5">ATCC 700731</strain>
    </source>
</reference>
<evidence type="ECO:0000259" key="3">
    <source>
        <dbReference type="Pfam" id="PF22322"/>
    </source>
</evidence>
<accession>A0A7X6MTC2</accession>
<evidence type="ECO:0000313" key="5">
    <source>
        <dbReference type="Proteomes" id="UP000518188"/>
    </source>
</evidence>
<feature type="region of interest" description="Disordered" evidence="1">
    <location>
        <begin position="375"/>
        <end position="409"/>
    </location>
</feature>
<organism evidence="4 5">
    <name type="scientific">Mycolicibacterium septicum DSM 44393</name>
    <dbReference type="NCBI Taxonomy" id="1341646"/>
    <lineage>
        <taxon>Bacteria</taxon>
        <taxon>Bacillati</taxon>
        <taxon>Actinomycetota</taxon>
        <taxon>Actinomycetes</taxon>
        <taxon>Mycobacteriales</taxon>
        <taxon>Mycobacteriaceae</taxon>
        <taxon>Mycolicibacterium</taxon>
    </lineage>
</organism>
<proteinExistence type="predicted"/>
<dbReference type="RefSeq" id="WP_044520534.1">
    <property type="nucleotide sequence ID" value="NZ_HG322952.1"/>
</dbReference>
<dbReference type="Pfam" id="PF18879">
    <property type="entry name" value="EspA_EspE"/>
    <property type="match status" value="1"/>
</dbReference>
<feature type="domain" description="DUF6973" evidence="3">
    <location>
        <begin position="243"/>
        <end position="345"/>
    </location>
</feature>
<evidence type="ECO:0008006" key="6">
    <source>
        <dbReference type="Google" id="ProtNLM"/>
    </source>
</evidence>
<feature type="compositionally biased region" description="Gly residues" evidence="1">
    <location>
        <begin position="388"/>
        <end position="409"/>
    </location>
</feature>
<dbReference type="EMBL" id="JAAXPJ010000006">
    <property type="protein sequence ID" value="NKZ12717.1"/>
    <property type="molecule type" value="Genomic_DNA"/>
</dbReference>
<gene>
    <name evidence="4" type="ORF">HGA11_17220</name>
</gene>
<evidence type="ECO:0000256" key="1">
    <source>
        <dbReference type="SAM" id="MobiDB-lite"/>
    </source>
</evidence>
<protein>
    <recommendedName>
        <fullName evidence="6">ESX-1 secretion-associated protein EspA/EspE-like domain-containing protein</fullName>
    </recommendedName>
</protein>
<dbReference type="AlphaFoldDB" id="A0A7X6MTC2"/>
<name>A0A7X6MTC2_9MYCO</name>
<sequence length="409" mass="44225">MRALDAFHTTWSQARTTFGEGAPTTGDTFDGSARLREMQSTIESAAPDERWQGTASQAYAAKNAEHAAVYGKLANLDQRMATEVSRAAEVVSAGRQNLEQTQSWVTSMDASIPPGKTGEIMRVILASKGIGQINDVITQSTGEMGDIGRRIEDIRKEYDALAGEGEKEGKPAKLGEFPEGDPPPVDPLDELKRKYQVDEDPDGKLDWEPGWPFNMFTEPHQVTATEGRILDGLSVLDLRDLDQVTEAAKSEAINRFPPPRHPNDTADNHTDAFRHAYWNALMTQRFGADWTRDFTTAHERLPDNPSTAEAMDLYNNEVGRNIAMAHPDATPAELANYVERAVRQGDTVVVAPNSGGERLAWSNTVKEGEAGITSLSTIPGQAPTPTGAGPGGIYDPGQPGGYGTSAGGY</sequence>
<dbReference type="Pfam" id="PF22322">
    <property type="entry name" value="DUF6973"/>
    <property type="match status" value="1"/>
</dbReference>
<evidence type="ECO:0000259" key="2">
    <source>
        <dbReference type="Pfam" id="PF18879"/>
    </source>
</evidence>
<comment type="caution">
    <text evidence="4">The sequence shown here is derived from an EMBL/GenBank/DDBJ whole genome shotgun (WGS) entry which is preliminary data.</text>
</comment>
<evidence type="ECO:0000313" key="4">
    <source>
        <dbReference type="EMBL" id="NKZ12717.1"/>
    </source>
</evidence>
<feature type="domain" description="ESX-1 secretion-associated protein EspA/EspE-like" evidence="2">
    <location>
        <begin position="18"/>
        <end position="99"/>
    </location>
</feature>
<dbReference type="Proteomes" id="UP000518188">
    <property type="component" value="Unassembled WGS sequence"/>
</dbReference>
<feature type="compositionally biased region" description="Basic and acidic residues" evidence="1">
    <location>
        <begin position="162"/>
        <end position="173"/>
    </location>
</feature>